<evidence type="ECO:0000313" key="7">
    <source>
        <dbReference type="Proteomes" id="UP000077266"/>
    </source>
</evidence>
<keyword evidence="3" id="KW-0274">FAD</keyword>
<dbReference type="PIRSF" id="PIRSF000137">
    <property type="entry name" value="Alcohol_oxidase"/>
    <property type="match status" value="1"/>
</dbReference>
<evidence type="ECO:0000256" key="2">
    <source>
        <dbReference type="ARBA" id="ARBA00010790"/>
    </source>
</evidence>
<dbReference type="SUPFAM" id="SSF51905">
    <property type="entry name" value="FAD/NAD(P)-binding domain"/>
    <property type="match status" value="1"/>
</dbReference>
<feature type="domain" description="Glucose-methanol-choline oxidoreductase N-terminal" evidence="4">
    <location>
        <begin position="9"/>
        <end position="316"/>
    </location>
</feature>
<dbReference type="InterPro" id="IPR012132">
    <property type="entry name" value="GMC_OxRdtase"/>
</dbReference>
<evidence type="ECO:0000259" key="4">
    <source>
        <dbReference type="Pfam" id="PF00732"/>
    </source>
</evidence>
<dbReference type="PANTHER" id="PTHR11552">
    <property type="entry name" value="GLUCOSE-METHANOL-CHOLINE GMC OXIDOREDUCTASE"/>
    <property type="match status" value="1"/>
</dbReference>
<protein>
    <submittedName>
        <fullName evidence="6">Alcohol oxidase</fullName>
    </submittedName>
</protein>
<dbReference type="OrthoDB" id="269227at2759"/>
<comment type="similarity">
    <text evidence="2">Belongs to the GMC oxidoreductase family.</text>
</comment>
<evidence type="ECO:0000256" key="3">
    <source>
        <dbReference type="PIRSR" id="PIRSR000137-2"/>
    </source>
</evidence>
<reference evidence="6 7" key="1">
    <citation type="journal article" date="2016" name="Mol. Biol. Evol.">
        <title>Comparative Genomics of Early-Diverging Mushroom-Forming Fungi Provides Insights into the Origins of Lignocellulose Decay Capabilities.</title>
        <authorList>
            <person name="Nagy L.G."/>
            <person name="Riley R."/>
            <person name="Tritt A."/>
            <person name="Adam C."/>
            <person name="Daum C."/>
            <person name="Floudas D."/>
            <person name="Sun H."/>
            <person name="Yadav J.S."/>
            <person name="Pangilinan J."/>
            <person name="Larsson K.H."/>
            <person name="Matsuura K."/>
            <person name="Barry K."/>
            <person name="Labutti K."/>
            <person name="Kuo R."/>
            <person name="Ohm R.A."/>
            <person name="Bhattacharya S.S."/>
            <person name="Shirouzu T."/>
            <person name="Yoshinaga Y."/>
            <person name="Martin F.M."/>
            <person name="Grigoriev I.V."/>
            <person name="Hibbett D.S."/>
        </authorList>
    </citation>
    <scope>NUCLEOTIDE SEQUENCE [LARGE SCALE GENOMIC DNA]</scope>
    <source>
        <strain evidence="6 7">HHB12029</strain>
    </source>
</reference>
<dbReference type="Gene3D" id="3.30.560.10">
    <property type="entry name" value="Glucose Oxidase, domain 3"/>
    <property type="match status" value="1"/>
</dbReference>
<dbReference type="InterPro" id="IPR036188">
    <property type="entry name" value="FAD/NAD-bd_sf"/>
</dbReference>
<sequence length="604" mass="64600">MNLPAAETDIIIVGAGAAGCIIAARLAAADPTLRITLLEGGRHTLNDPAVTTPGAYLNHLIPGAPYTRFITSEPSEHLGGRYTTVQAGGCVGGGTAINFMMYTRGAASDYDDWEVEHENPGWGFESLLPMFEKFETCAVDGAVSNHGSTGPVHVSLGGNISASAYTQEYLDVVAKYDKGRPIVSDFNEFHTNNAYAKWPKYIDSKGHRQDVGHRFLYPALEAPNSSITLKVRCIVTKVLFDGTRAVGVEFKDLSSGDEQPTTSILTANKLVVLAAGPLSSALILERSGIGSKATLAAAGIDVKVELPGVGENYQDHNLVTAAFIAAPGTTGDRDAYLRGEEQLLAQATARYERDGTGPLATNAIEVGVKVWPTEEERNALGEDFLREWAYFERSRDKPVILAGVNAGLLLPGSLPEGEYFTALAMTGYPFSRGSIHIRSSGVDDPPTFVPGYLSHPADVKLLMWQYKFGRERARRMPCYCGELAPTHPPFSSDSEAACVAPREGPVAIDAPDIHYTEEDDKVLEAWIRQTVSTTWHAMSTCSMKPREKGGVVDPKLNVYGVEGLKVADLSICPGNVGANTAATAMAIGEKAAVLIAQELGIAVV</sequence>
<dbReference type="GO" id="GO:0016614">
    <property type="term" value="F:oxidoreductase activity, acting on CH-OH group of donors"/>
    <property type="evidence" value="ECO:0007669"/>
    <property type="project" value="InterPro"/>
</dbReference>
<dbReference type="Gene3D" id="3.50.50.60">
    <property type="entry name" value="FAD/NAD(P)-binding domain"/>
    <property type="match status" value="1"/>
</dbReference>
<comment type="cofactor">
    <cofactor evidence="1 3">
        <name>FAD</name>
        <dbReference type="ChEBI" id="CHEBI:57692"/>
    </cofactor>
</comment>
<evidence type="ECO:0000313" key="6">
    <source>
        <dbReference type="EMBL" id="KZV84968.1"/>
    </source>
</evidence>
<dbReference type="InterPro" id="IPR007867">
    <property type="entry name" value="GMC_OxRtase_C"/>
</dbReference>
<dbReference type="Pfam" id="PF05199">
    <property type="entry name" value="GMC_oxred_C"/>
    <property type="match status" value="1"/>
</dbReference>
<dbReference type="InterPro" id="IPR000172">
    <property type="entry name" value="GMC_OxRdtase_N"/>
</dbReference>
<dbReference type="GO" id="GO:0050660">
    <property type="term" value="F:flavin adenine dinucleotide binding"/>
    <property type="evidence" value="ECO:0007669"/>
    <property type="project" value="InterPro"/>
</dbReference>
<feature type="binding site" evidence="3">
    <location>
        <begin position="535"/>
        <end position="536"/>
    </location>
    <ligand>
        <name>FAD</name>
        <dbReference type="ChEBI" id="CHEBI:57692"/>
    </ligand>
</feature>
<keyword evidence="3" id="KW-0285">Flavoprotein</keyword>
<dbReference type="InParanoid" id="A0A165DN92"/>
<evidence type="ECO:0000259" key="5">
    <source>
        <dbReference type="Pfam" id="PF05199"/>
    </source>
</evidence>
<feature type="domain" description="Glucose-methanol-choline oxidoreductase C-terminal" evidence="5">
    <location>
        <begin position="429"/>
        <end position="588"/>
    </location>
</feature>
<dbReference type="Proteomes" id="UP000077266">
    <property type="component" value="Unassembled WGS sequence"/>
</dbReference>
<keyword evidence="7" id="KW-1185">Reference proteome</keyword>
<dbReference type="EMBL" id="KV426204">
    <property type="protein sequence ID" value="KZV84968.1"/>
    <property type="molecule type" value="Genomic_DNA"/>
</dbReference>
<dbReference type="Pfam" id="PF00732">
    <property type="entry name" value="GMC_oxred_N"/>
    <property type="match status" value="1"/>
</dbReference>
<name>A0A165DN92_EXIGL</name>
<organism evidence="6 7">
    <name type="scientific">Exidia glandulosa HHB12029</name>
    <dbReference type="NCBI Taxonomy" id="1314781"/>
    <lineage>
        <taxon>Eukaryota</taxon>
        <taxon>Fungi</taxon>
        <taxon>Dikarya</taxon>
        <taxon>Basidiomycota</taxon>
        <taxon>Agaricomycotina</taxon>
        <taxon>Agaricomycetes</taxon>
        <taxon>Auriculariales</taxon>
        <taxon>Exidiaceae</taxon>
        <taxon>Exidia</taxon>
    </lineage>
</organism>
<dbReference type="PANTHER" id="PTHR11552:SF78">
    <property type="entry name" value="GLUCOSE-METHANOL-CHOLINE OXIDOREDUCTASE N-TERMINAL DOMAIN-CONTAINING PROTEIN"/>
    <property type="match status" value="1"/>
</dbReference>
<feature type="binding site" evidence="3">
    <location>
        <position position="235"/>
    </location>
    <ligand>
        <name>FAD</name>
        <dbReference type="ChEBI" id="CHEBI:57692"/>
    </ligand>
</feature>
<dbReference type="SUPFAM" id="SSF54373">
    <property type="entry name" value="FAD-linked reductases, C-terminal domain"/>
    <property type="match status" value="1"/>
</dbReference>
<gene>
    <name evidence="6" type="ORF">EXIGLDRAFT_776014</name>
</gene>
<dbReference type="STRING" id="1314781.A0A165DN92"/>
<evidence type="ECO:0000256" key="1">
    <source>
        <dbReference type="ARBA" id="ARBA00001974"/>
    </source>
</evidence>
<accession>A0A165DN92</accession>
<proteinExistence type="inferred from homology"/>
<dbReference type="AlphaFoldDB" id="A0A165DN92"/>